<gene>
    <name evidence="9" type="primary">LOC117651305</name>
</gene>
<dbReference type="InterPro" id="IPR009097">
    <property type="entry name" value="Cyclic_Pdiesterase"/>
</dbReference>
<dbReference type="FunCoup" id="A0A6P9A021">
    <property type="interactions" value="453"/>
</dbReference>
<dbReference type="InParanoid" id="A0A6P9A021"/>
<keyword evidence="1 6" id="KW-0540">Nuclease</keyword>
<protein>
    <recommendedName>
        <fullName evidence="6">U6 snRNA phosphodiesterase</fullName>
        <ecNumber evidence="6">3.1.4.-</ecNumber>
    </recommendedName>
</protein>
<dbReference type="AlphaFoldDB" id="A0A6P9A021"/>
<evidence type="ECO:0000256" key="4">
    <source>
        <dbReference type="ARBA" id="ARBA00023242"/>
    </source>
</evidence>
<evidence type="ECO:0000313" key="9">
    <source>
        <dbReference type="RefSeq" id="XP_034251077.1"/>
    </source>
</evidence>
<dbReference type="HAMAP" id="MF_03040">
    <property type="entry name" value="USB1"/>
    <property type="match status" value="1"/>
</dbReference>
<feature type="active site" description="Proton donor/acceptor" evidence="6">
    <location>
        <position position="137"/>
    </location>
</feature>
<comment type="function">
    <text evidence="6">Phosphodiesterase responsible for the U6 snRNA 3' end processing. Acts as an exoribonuclease (RNase) responsible for trimming the poly(U) tract of the last nucleotides in the pre-U6 snRNA molecule, leading to the formation of mature U6 snRNA.</text>
</comment>
<dbReference type="Pfam" id="PF09749">
    <property type="entry name" value="HVSL"/>
    <property type="match status" value="1"/>
</dbReference>
<evidence type="ECO:0000256" key="6">
    <source>
        <dbReference type="HAMAP-Rule" id="MF_03040"/>
    </source>
</evidence>
<organism evidence="9">
    <name type="scientific">Thrips palmi</name>
    <name type="common">Melon thrips</name>
    <dbReference type="NCBI Taxonomy" id="161013"/>
    <lineage>
        <taxon>Eukaryota</taxon>
        <taxon>Metazoa</taxon>
        <taxon>Ecdysozoa</taxon>
        <taxon>Arthropoda</taxon>
        <taxon>Hexapoda</taxon>
        <taxon>Insecta</taxon>
        <taxon>Pterygota</taxon>
        <taxon>Neoptera</taxon>
        <taxon>Paraneoptera</taxon>
        <taxon>Thysanoptera</taxon>
        <taxon>Terebrantia</taxon>
        <taxon>Thripoidea</taxon>
        <taxon>Thripidae</taxon>
        <taxon>Thrips</taxon>
    </lineage>
</organism>
<dbReference type="Gene3D" id="3.90.1140.10">
    <property type="entry name" value="Cyclic phosphodiesterase"/>
    <property type="match status" value="1"/>
</dbReference>
<dbReference type="PANTHER" id="PTHR13522:SF3">
    <property type="entry name" value="U6 SNRNA PHOSPHODIESTERASE 1"/>
    <property type="match status" value="1"/>
</dbReference>
<reference evidence="9" key="1">
    <citation type="submission" date="2025-08" db="UniProtKB">
        <authorList>
            <consortium name="RefSeq"/>
        </authorList>
    </citation>
    <scope>IDENTIFICATION</scope>
    <source>
        <tissue evidence="9">Total insect</tissue>
    </source>
</reference>
<comment type="catalytic activity">
    <reaction evidence="5">
        <text>a 3'-end uridylyl-uridine-RNA = a 3'-end 2',3'-cyclophospho-uridine-RNA + uridine</text>
        <dbReference type="Rhea" id="RHEA:46052"/>
        <dbReference type="Rhea" id="RHEA-COMP:17384"/>
        <dbReference type="Rhea" id="RHEA-COMP:17385"/>
        <dbReference type="ChEBI" id="CHEBI:16704"/>
        <dbReference type="ChEBI" id="CHEBI:85643"/>
        <dbReference type="ChEBI" id="CHEBI:85644"/>
    </reaction>
    <physiologicalReaction direction="left-to-right" evidence="5">
        <dbReference type="Rhea" id="RHEA:46053"/>
    </physiologicalReaction>
</comment>
<dbReference type="Proteomes" id="UP000515158">
    <property type="component" value="Unplaced"/>
</dbReference>
<evidence type="ECO:0000256" key="2">
    <source>
        <dbReference type="ARBA" id="ARBA00022801"/>
    </source>
</evidence>
<evidence type="ECO:0000256" key="1">
    <source>
        <dbReference type="ARBA" id="ARBA00022722"/>
    </source>
</evidence>
<dbReference type="InterPro" id="IPR027521">
    <property type="entry name" value="Usb1"/>
</dbReference>
<evidence type="ECO:0000313" key="8">
    <source>
        <dbReference type="Proteomes" id="UP000515158"/>
    </source>
</evidence>
<evidence type="ECO:0000256" key="5">
    <source>
        <dbReference type="ARBA" id="ARBA00029300"/>
    </source>
</evidence>
<evidence type="ECO:0000256" key="7">
    <source>
        <dbReference type="SAM" id="MobiDB-lite"/>
    </source>
</evidence>
<dbReference type="SUPFAM" id="SSF55144">
    <property type="entry name" value="LigT-like"/>
    <property type="match status" value="1"/>
</dbReference>
<dbReference type="RefSeq" id="XP_034251077.1">
    <property type="nucleotide sequence ID" value="XM_034395186.1"/>
</dbReference>
<dbReference type="GO" id="GO:0005634">
    <property type="term" value="C:nucleus"/>
    <property type="evidence" value="ECO:0007669"/>
    <property type="project" value="UniProtKB-SubCell"/>
</dbReference>
<keyword evidence="3" id="KW-0456">Lyase</keyword>
<proteinExistence type="inferred from homology"/>
<comment type="subcellular location">
    <subcellularLocation>
        <location evidence="6">Nucleus</location>
    </subcellularLocation>
</comment>
<evidence type="ECO:0000256" key="3">
    <source>
        <dbReference type="ARBA" id="ARBA00023239"/>
    </source>
</evidence>
<dbReference type="KEGG" id="tpal:117651305"/>
<dbReference type="GO" id="GO:0034477">
    <property type="term" value="P:U6 snRNA 3'-end processing"/>
    <property type="evidence" value="ECO:0007669"/>
    <property type="project" value="UniProtKB-UniRule"/>
</dbReference>
<dbReference type="EC" id="3.1.4.-" evidence="6"/>
<keyword evidence="8" id="KW-1185">Reference proteome</keyword>
<feature type="region of interest" description="Disordered" evidence="7">
    <location>
        <begin position="14"/>
        <end position="36"/>
    </location>
</feature>
<dbReference type="PANTHER" id="PTHR13522">
    <property type="entry name" value="U6 SNRNA PHOSPHODIESTERASE 1"/>
    <property type="match status" value="1"/>
</dbReference>
<feature type="active site" description="Proton donor/acceptor" evidence="6">
    <location>
        <position position="225"/>
    </location>
</feature>
<dbReference type="GO" id="GO:1990838">
    <property type="term" value="F:poly(U)-specific exoribonuclease activity, producing 3' uridine cyclic phosphate ends"/>
    <property type="evidence" value="ECO:0007669"/>
    <property type="project" value="UniProtKB-UniRule"/>
</dbReference>
<accession>A0A6P9A021</accession>
<keyword evidence="4 6" id="KW-0539">Nucleus</keyword>
<dbReference type="OrthoDB" id="49151at2759"/>
<dbReference type="GeneID" id="117651305"/>
<sequence length="283" mass="31697">MSLSTNNALNLLSAYDSSSDGSEEEIPGPKVSVKRPLPNCAESGNCFQNKKLATNDIRRLPPPTALLELFKDDIPDQVKDSEADHSGRVRSFPHERGNWASYVYISVDASSSIESFIDLVCTTCDPSLNLQRSNDLHISVTKTVILKHHWIDSISSSIQDIACSVKRFPICLGDIRVYTNEEQTRTFIGIVVTAGKENLTKLVARLDQVLSDFRLPPFYEEASFHLSIASCVGNHINSLKSHLPKLQTSLEMFIHGHPLEWGINVEALHFRTGNKYFSFKLMY</sequence>
<comment type="similarity">
    <text evidence="6">Belongs to the 2H phosphoesterase superfamily. USB1 family.</text>
</comment>
<dbReference type="GO" id="GO:0016829">
    <property type="term" value="F:lyase activity"/>
    <property type="evidence" value="ECO:0007669"/>
    <property type="project" value="UniProtKB-KW"/>
</dbReference>
<keyword evidence="2 6" id="KW-0378">Hydrolase</keyword>
<name>A0A6P9A021_THRPL</name>